<dbReference type="GO" id="GO:0044716">
    <property type="term" value="F:8-oxo-GDP phosphatase activity"/>
    <property type="evidence" value="ECO:0007669"/>
    <property type="project" value="TreeGrafter"/>
</dbReference>
<dbReference type="PANTHER" id="PTHR22769:SF56">
    <property type="entry name" value="8-OXO-DGDP PHOSPHATASE NUDT18"/>
    <property type="match status" value="1"/>
</dbReference>
<evidence type="ECO:0000256" key="1">
    <source>
        <dbReference type="ARBA" id="ARBA00022801"/>
    </source>
</evidence>
<evidence type="ECO:0000259" key="2">
    <source>
        <dbReference type="PROSITE" id="PS51462"/>
    </source>
</evidence>
<dbReference type="GO" id="GO:0044715">
    <property type="term" value="F:8-oxo-dGDP phosphatase activity"/>
    <property type="evidence" value="ECO:0007669"/>
    <property type="project" value="TreeGrafter"/>
</dbReference>
<dbReference type="Gene3D" id="3.90.79.10">
    <property type="entry name" value="Nucleoside Triphosphate Pyrophosphohydrolase"/>
    <property type="match status" value="1"/>
</dbReference>
<dbReference type="PANTHER" id="PTHR22769">
    <property type="entry name" value="MUTT/NUDIX HYDROLASE"/>
    <property type="match status" value="1"/>
</dbReference>
<dbReference type="InterPro" id="IPR020084">
    <property type="entry name" value="NUDIX_hydrolase_CS"/>
</dbReference>
<proteinExistence type="predicted"/>
<evidence type="ECO:0000313" key="4">
    <source>
        <dbReference type="Proteomes" id="UP000271974"/>
    </source>
</evidence>
<dbReference type="InterPro" id="IPR015797">
    <property type="entry name" value="NUDIX_hydrolase-like_dom_sf"/>
</dbReference>
<dbReference type="InterPro" id="IPR000086">
    <property type="entry name" value="NUDIX_hydrolase_dom"/>
</dbReference>
<dbReference type="OrthoDB" id="10005910at2759"/>
<feature type="domain" description="Nudix hydrolase" evidence="2">
    <location>
        <begin position="41"/>
        <end position="171"/>
    </location>
</feature>
<keyword evidence="4" id="KW-1185">Reference proteome</keyword>
<dbReference type="Proteomes" id="UP000271974">
    <property type="component" value="Unassembled WGS sequence"/>
</dbReference>
<protein>
    <recommendedName>
        <fullName evidence="2">Nudix hydrolase domain-containing protein</fullName>
    </recommendedName>
</protein>
<dbReference type="SUPFAM" id="SSF55811">
    <property type="entry name" value="Nudix"/>
    <property type="match status" value="1"/>
</dbReference>
<dbReference type="STRING" id="188477.A0A433TQN2"/>
<reference evidence="3 4" key="1">
    <citation type="submission" date="2019-01" db="EMBL/GenBank/DDBJ databases">
        <title>A draft genome assembly of the solar-powered sea slug Elysia chlorotica.</title>
        <authorList>
            <person name="Cai H."/>
            <person name="Li Q."/>
            <person name="Fang X."/>
            <person name="Li J."/>
            <person name="Curtis N.E."/>
            <person name="Altenburger A."/>
            <person name="Shibata T."/>
            <person name="Feng M."/>
            <person name="Maeda T."/>
            <person name="Schwartz J.A."/>
            <person name="Shigenobu S."/>
            <person name="Lundholm N."/>
            <person name="Nishiyama T."/>
            <person name="Yang H."/>
            <person name="Hasebe M."/>
            <person name="Li S."/>
            <person name="Pierce S.K."/>
            <person name="Wang J."/>
        </authorList>
    </citation>
    <scope>NUCLEOTIDE SEQUENCE [LARGE SCALE GENOMIC DNA]</scope>
    <source>
        <strain evidence="3">EC2010</strain>
        <tissue evidence="3">Whole organism of an adult</tissue>
    </source>
</reference>
<gene>
    <name evidence="3" type="ORF">EGW08_008348</name>
</gene>
<organism evidence="3 4">
    <name type="scientific">Elysia chlorotica</name>
    <name type="common">Eastern emerald elysia</name>
    <name type="synonym">Sea slug</name>
    <dbReference type="NCBI Taxonomy" id="188477"/>
    <lineage>
        <taxon>Eukaryota</taxon>
        <taxon>Metazoa</taxon>
        <taxon>Spiralia</taxon>
        <taxon>Lophotrochozoa</taxon>
        <taxon>Mollusca</taxon>
        <taxon>Gastropoda</taxon>
        <taxon>Heterobranchia</taxon>
        <taxon>Euthyneura</taxon>
        <taxon>Panpulmonata</taxon>
        <taxon>Sacoglossa</taxon>
        <taxon>Placobranchoidea</taxon>
        <taxon>Plakobranchidae</taxon>
        <taxon>Elysia</taxon>
    </lineage>
</organism>
<dbReference type="Pfam" id="PF00293">
    <property type="entry name" value="NUDIX"/>
    <property type="match status" value="1"/>
</dbReference>
<dbReference type="PROSITE" id="PS51462">
    <property type="entry name" value="NUDIX"/>
    <property type="match status" value="1"/>
</dbReference>
<sequence length="329" mass="36457">MGVEDDLRRIIAGQAVSVGTIIDVKPESSQEEKFIPMTKTNMCYICGAVIFDEAGKVLMIQEAKKSARGEWYLPIGRLERNETILSGALREVKEEAGIDCEFSTLLSVEMQGNTWMRFTFFGTIKEGTRLKSLEEQDSESLQAKMFTMEELHQSRHLIRAPDVFKLIEAGRKYWQTSSVDRRPSCFPVVAPHMQLLHRVVIIDRASSKHYPISILVNTSGEEHIPLTLLNFGRHGHLAASVYGILKVALSSNLDASTSSVRMCGILGVEHKGTGDLQDGVCLTSIVSLDLATPPPAAVLAQYEWRTLADKDLVDKVEVAAKGKLVPFLL</sequence>
<dbReference type="EMBL" id="RQTK01000226">
    <property type="protein sequence ID" value="RUS83867.1"/>
    <property type="molecule type" value="Genomic_DNA"/>
</dbReference>
<comment type="caution">
    <text evidence="3">The sequence shown here is derived from an EMBL/GenBank/DDBJ whole genome shotgun (WGS) entry which is preliminary data.</text>
</comment>
<dbReference type="PROSITE" id="PS00893">
    <property type="entry name" value="NUDIX_BOX"/>
    <property type="match status" value="1"/>
</dbReference>
<dbReference type="AlphaFoldDB" id="A0A433TQN2"/>
<name>A0A433TQN2_ELYCH</name>
<accession>A0A433TQN2</accession>
<evidence type="ECO:0000313" key="3">
    <source>
        <dbReference type="EMBL" id="RUS83867.1"/>
    </source>
</evidence>
<keyword evidence="1" id="KW-0378">Hydrolase</keyword>